<dbReference type="OrthoDB" id="19045at2759"/>
<dbReference type="InterPro" id="IPR021122">
    <property type="entry name" value="RNA_ligase_dom_REL/Rnl2"/>
</dbReference>
<dbReference type="Pfam" id="PF09414">
    <property type="entry name" value="RNA_ligase"/>
    <property type="match status" value="1"/>
</dbReference>
<dbReference type="Gene3D" id="3.30.470.30">
    <property type="entry name" value="DNA ligase/mRNA capping enzyme"/>
    <property type="match status" value="1"/>
</dbReference>
<name>A0A7M5UQ08_9CNID</name>
<dbReference type="AlphaFoldDB" id="A0A7M5UQ08"/>
<accession>A0A7M5UQ08</accession>
<organism evidence="2 3">
    <name type="scientific">Clytia hemisphaerica</name>
    <dbReference type="NCBI Taxonomy" id="252671"/>
    <lineage>
        <taxon>Eukaryota</taxon>
        <taxon>Metazoa</taxon>
        <taxon>Cnidaria</taxon>
        <taxon>Hydrozoa</taxon>
        <taxon>Hydroidolina</taxon>
        <taxon>Leptothecata</taxon>
        <taxon>Obeliida</taxon>
        <taxon>Clytiidae</taxon>
        <taxon>Clytia</taxon>
    </lineage>
</organism>
<dbReference type="PANTHER" id="PTHR43883">
    <property type="entry name" value="SLR0207 PROTEIN"/>
    <property type="match status" value="1"/>
</dbReference>
<dbReference type="SUPFAM" id="SSF56091">
    <property type="entry name" value="DNA ligase/mRNA capping enzyme, catalytic domain"/>
    <property type="match status" value="1"/>
</dbReference>
<feature type="domain" description="RNA ligase" evidence="1">
    <location>
        <begin position="40"/>
        <end position="195"/>
    </location>
</feature>
<sequence>MDFFKFKRTKHIFDAGGNGVTRDDLVMTKKEAENFLKSSTFVIEEKVDGANIGLSMDENFTIRAQNRSHYVNSSTHKQFSTLDAWINEHSEDLYKILSPPGKFILFGEWLFAKHSIHYTRLPSLFLAFDIFDVQRKEYLDVGSRDDILNKTSIQTVPKIAEHENNLTRNRVMELLNSQSQFYDGFVEGLVFRKIQIEQSKPSALVVKDNFFGDRGKVVRPDFLQQIEEQWTRQKFVKNILTSYY</sequence>
<evidence type="ECO:0000313" key="3">
    <source>
        <dbReference type="Proteomes" id="UP000594262"/>
    </source>
</evidence>
<evidence type="ECO:0000313" key="2">
    <source>
        <dbReference type="EnsemblMetazoa" id="CLYHEMP000766.1"/>
    </source>
</evidence>
<keyword evidence="3" id="KW-1185">Reference proteome</keyword>
<dbReference type="PANTHER" id="PTHR43883:SF1">
    <property type="entry name" value="GLUCONOKINASE"/>
    <property type="match status" value="1"/>
</dbReference>
<evidence type="ECO:0000259" key="1">
    <source>
        <dbReference type="Pfam" id="PF09414"/>
    </source>
</evidence>
<reference evidence="2" key="1">
    <citation type="submission" date="2021-01" db="UniProtKB">
        <authorList>
            <consortium name="EnsemblMetazoa"/>
        </authorList>
    </citation>
    <scope>IDENTIFICATION</scope>
</reference>
<dbReference type="EnsemblMetazoa" id="CLYHEMT000766.1">
    <property type="protein sequence ID" value="CLYHEMP000766.1"/>
    <property type="gene ID" value="CLYHEMG000766"/>
</dbReference>
<protein>
    <recommendedName>
        <fullName evidence="1">RNA ligase domain-containing protein</fullName>
    </recommendedName>
</protein>
<dbReference type="Proteomes" id="UP000594262">
    <property type="component" value="Unplaced"/>
</dbReference>
<dbReference type="InterPro" id="IPR052732">
    <property type="entry name" value="Cell-binding_unc_protein"/>
</dbReference>
<proteinExistence type="predicted"/>